<dbReference type="Pfam" id="PF03150">
    <property type="entry name" value="CCP_MauG"/>
    <property type="match status" value="1"/>
</dbReference>
<keyword evidence="9" id="KW-0408">Iron</keyword>
<accession>A0A1J5QZX2</accession>
<sequence length="376" mass="41031">MNAPRCLSFRPVIKLALVQGVLAAGISLAGLGPALAFGEFPAQVPVPANNPMTPQKIALGKQLYFDPRLSLTGNVSCDSCHRVTSNGSDSLPLSFGVLGRVDVPRHAPPVFNAAFNTVQFWDGRAKSLEDQAKGPILNPVEMGMPDGKAVVHRLEEIPGYRKEFAQVFGVRNPITFEHVVQAIATYERTLVTPGSAYDRYLKGDKAAMSASALQGMSLVKSEGCVMCHSGAMFDNPGTPMGTGWYQKFPVYAKNPSCASYMQKDDLMKDPGRFDVTHKPSDEHMFKVPSWRNVALDAPYFQNGSVQKLSDAIRIMAVCELNKTLTDGQVRDISAFMNSLTGKFPKEVLPHEPQTPDTTIMMHVAKLEKTAEETKTP</sequence>
<dbReference type="GO" id="GO:0020037">
    <property type="term" value="F:heme binding"/>
    <property type="evidence" value="ECO:0007669"/>
    <property type="project" value="InterPro"/>
</dbReference>
<evidence type="ECO:0000259" key="10">
    <source>
        <dbReference type="PROSITE" id="PS51007"/>
    </source>
</evidence>
<comment type="caution">
    <text evidence="11">The sequence shown here is derived from an EMBL/GenBank/DDBJ whole genome shotgun (WGS) entry which is preliminary data.</text>
</comment>
<dbReference type="Gene3D" id="1.10.760.10">
    <property type="entry name" value="Cytochrome c-like domain"/>
    <property type="match status" value="2"/>
</dbReference>
<comment type="subcellular location">
    <subcellularLocation>
        <location evidence="1">Periplasm</location>
    </subcellularLocation>
</comment>
<evidence type="ECO:0000256" key="3">
    <source>
        <dbReference type="ARBA" id="ARBA00022617"/>
    </source>
</evidence>
<evidence type="ECO:0000256" key="4">
    <source>
        <dbReference type="ARBA" id="ARBA00022723"/>
    </source>
</evidence>
<keyword evidence="4" id="KW-0479">Metal-binding</keyword>
<evidence type="ECO:0000256" key="1">
    <source>
        <dbReference type="ARBA" id="ARBA00004418"/>
    </source>
</evidence>
<evidence type="ECO:0000256" key="6">
    <source>
        <dbReference type="ARBA" id="ARBA00022764"/>
    </source>
</evidence>
<dbReference type="PANTHER" id="PTHR30600:SF7">
    <property type="entry name" value="CYTOCHROME C PEROXIDASE-RELATED"/>
    <property type="match status" value="1"/>
</dbReference>
<proteinExistence type="predicted"/>
<dbReference type="InterPro" id="IPR036909">
    <property type="entry name" value="Cyt_c-like_dom_sf"/>
</dbReference>
<dbReference type="GO" id="GO:0046872">
    <property type="term" value="F:metal ion binding"/>
    <property type="evidence" value="ECO:0007669"/>
    <property type="project" value="UniProtKB-KW"/>
</dbReference>
<keyword evidence="3" id="KW-0349">Heme</keyword>
<dbReference type="SUPFAM" id="SSF46626">
    <property type="entry name" value="Cytochrome c"/>
    <property type="match status" value="2"/>
</dbReference>
<evidence type="ECO:0000256" key="9">
    <source>
        <dbReference type="ARBA" id="ARBA00023004"/>
    </source>
</evidence>
<keyword evidence="6" id="KW-0574">Periplasm</keyword>
<evidence type="ECO:0000256" key="2">
    <source>
        <dbReference type="ARBA" id="ARBA00022448"/>
    </source>
</evidence>
<dbReference type="InterPro" id="IPR051395">
    <property type="entry name" value="Cytochrome_c_Peroxidase/MauG"/>
</dbReference>
<protein>
    <submittedName>
        <fullName evidence="11">Cytochrome c551 peroxidase</fullName>
        <ecNumber evidence="11">1.11.1.5</ecNumber>
    </submittedName>
</protein>
<dbReference type="EC" id="1.11.1.5" evidence="11"/>
<organism evidence="11">
    <name type="scientific">mine drainage metagenome</name>
    <dbReference type="NCBI Taxonomy" id="410659"/>
    <lineage>
        <taxon>unclassified sequences</taxon>
        <taxon>metagenomes</taxon>
        <taxon>ecological metagenomes</taxon>
    </lineage>
</organism>
<dbReference type="InterPro" id="IPR004852">
    <property type="entry name" value="Di-haem_cyt_c_peroxidsae"/>
</dbReference>
<dbReference type="InterPro" id="IPR026259">
    <property type="entry name" value="MauG/Cytc_peroxidase"/>
</dbReference>
<keyword evidence="5" id="KW-0732">Signal</keyword>
<dbReference type="GO" id="GO:0042597">
    <property type="term" value="C:periplasmic space"/>
    <property type="evidence" value="ECO:0007669"/>
    <property type="project" value="UniProtKB-SubCell"/>
</dbReference>
<feature type="domain" description="Cytochrome c" evidence="10">
    <location>
        <begin position="210"/>
        <end position="340"/>
    </location>
</feature>
<dbReference type="PIRSF" id="PIRSF000294">
    <property type="entry name" value="Cytochrome-c_peroxidase"/>
    <property type="match status" value="1"/>
</dbReference>
<name>A0A1J5QZX2_9ZZZZ</name>
<feature type="domain" description="Cytochrome c" evidence="10">
    <location>
        <begin position="55"/>
        <end position="165"/>
    </location>
</feature>
<dbReference type="GO" id="GO:0004130">
    <property type="term" value="F:cytochrome-c peroxidase activity"/>
    <property type="evidence" value="ECO:0007669"/>
    <property type="project" value="UniProtKB-EC"/>
</dbReference>
<dbReference type="PROSITE" id="PS51007">
    <property type="entry name" value="CYTC"/>
    <property type="match status" value="2"/>
</dbReference>
<dbReference type="GO" id="GO:0009055">
    <property type="term" value="F:electron transfer activity"/>
    <property type="evidence" value="ECO:0007669"/>
    <property type="project" value="InterPro"/>
</dbReference>
<keyword evidence="11" id="KW-0575">Peroxidase</keyword>
<reference evidence="11" key="1">
    <citation type="submission" date="2016-10" db="EMBL/GenBank/DDBJ databases">
        <title>Sequence of Gallionella enrichment culture.</title>
        <authorList>
            <person name="Poehlein A."/>
            <person name="Muehling M."/>
            <person name="Daniel R."/>
        </authorList>
    </citation>
    <scope>NUCLEOTIDE SEQUENCE</scope>
</reference>
<dbReference type="FunFam" id="1.10.760.10:FF:000019">
    <property type="entry name" value="Di-heme cytochrome C peroxidase"/>
    <property type="match status" value="1"/>
</dbReference>
<dbReference type="AlphaFoldDB" id="A0A1J5QZX2"/>
<evidence type="ECO:0000256" key="8">
    <source>
        <dbReference type="ARBA" id="ARBA00023002"/>
    </source>
</evidence>
<dbReference type="PANTHER" id="PTHR30600">
    <property type="entry name" value="CYTOCHROME C PEROXIDASE-RELATED"/>
    <property type="match status" value="1"/>
</dbReference>
<evidence type="ECO:0000256" key="5">
    <source>
        <dbReference type="ARBA" id="ARBA00022729"/>
    </source>
</evidence>
<dbReference type="EMBL" id="MLJW01000340">
    <property type="protein sequence ID" value="OIQ89184.1"/>
    <property type="molecule type" value="Genomic_DNA"/>
</dbReference>
<keyword evidence="2" id="KW-0813">Transport</keyword>
<gene>
    <name evidence="11" type="primary">ccpA_3</name>
    <name evidence="11" type="ORF">GALL_289250</name>
</gene>
<evidence type="ECO:0000313" key="11">
    <source>
        <dbReference type="EMBL" id="OIQ89184.1"/>
    </source>
</evidence>
<evidence type="ECO:0000256" key="7">
    <source>
        <dbReference type="ARBA" id="ARBA00022982"/>
    </source>
</evidence>
<keyword evidence="7" id="KW-0249">Electron transport</keyword>
<dbReference type="InterPro" id="IPR009056">
    <property type="entry name" value="Cyt_c-like_dom"/>
</dbReference>
<keyword evidence="8 11" id="KW-0560">Oxidoreductase</keyword>